<evidence type="ECO:0000256" key="1">
    <source>
        <dbReference type="ARBA" id="ARBA00001946"/>
    </source>
</evidence>
<dbReference type="Pfam" id="PF03453">
    <property type="entry name" value="MoeA_N"/>
    <property type="match status" value="1"/>
</dbReference>
<dbReference type="InterPro" id="IPR036135">
    <property type="entry name" value="MoeA_linker/N_sf"/>
</dbReference>
<comment type="catalytic activity">
    <reaction evidence="10">
        <text>adenylyl-molybdopterin + molybdate = Mo-molybdopterin + AMP + H(+)</text>
        <dbReference type="Rhea" id="RHEA:35047"/>
        <dbReference type="ChEBI" id="CHEBI:15378"/>
        <dbReference type="ChEBI" id="CHEBI:36264"/>
        <dbReference type="ChEBI" id="CHEBI:62727"/>
        <dbReference type="ChEBI" id="CHEBI:71302"/>
        <dbReference type="ChEBI" id="CHEBI:456215"/>
        <dbReference type="EC" id="2.10.1.1"/>
    </reaction>
</comment>
<dbReference type="PANTHER" id="PTHR10192:SF5">
    <property type="entry name" value="GEPHYRIN"/>
    <property type="match status" value="1"/>
</dbReference>
<keyword evidence="14" id="KW-1185">Reference proteome</keyword>
<proteinExistence type="inferred from homology"/>
<dbReference type="SUPFAM" id="SSF63867">
    <property type="entry name" value="MoeA C-terminal domain-like"/>
    <property type="match status" value="1"/>
</dbReference>
<evidence type="ECO:0000256" key="11">
    <source>
        <dbReference type="RuleBase" id="RU365090"/>
    </source>
</evidence>
<evidence type="ECO:0000256" key="9">
    <source>
        <dbReference type="ARBA" id="ARBA00023150"/>
    </source>
</evidence>
<evidence type="ECO:0000256" key="10">
    <source>
        <dbReference type="ARBA" id="ARBA00047317"/>
    </source>
</evidence>
<gene>
    <name evidence="13" type="ORF">FHX72_000226</name>
</gene>
<dbReference type="Gene3D" id="2.170.190.11">
    <property type="entry name" value="Molybdopterin biosynthesis moea protein, domain 3"/>
    <property type="match status" value="1"/>
</dbReference>
<evidence type="ECO:0000256" key="3">
    <source>
        <dbReference type="ARBA" id="ARBA00005046"/>
    </source>
</evidence>
<keyword evidence="5 11" id="KW-0500">Molybdenum</keyword>
<reference evidence="13 14" key="1">
    <citation type="submission" date="2020-08" db="EMBL/GenBank/DDBJ databases">
        <title>Sequencing the genomes of 1000 actinobacteria strains.</title>
        <authorList>
            <person name="Klenk H.-P."/>
        </authorList>
    </citation>
    <scope>NUCLEOTIDE SEQUENCE [LARGE SCALE GENOMIC DNA]</scope>
    <source>
        <strain evidence="13 14">DSM 20419</strain>
    </source>
</reference>
<comment type="cofactor">
    <cofactor evidence="1 11">
        <name>Mg(2+)</name>
        <dbReference type="ChEBI" id="CHEBI:18420"/>
    </cofactor>
</comment>
<keyword evidence="6 11" id="KW-0808">Transferase</keyword>
<feature type="domain" description="MoaB/Mog" evidence="12">
    <location>
        <begin position="179"/>
        <end position="325"/>
    </location>
</feature>
<evidence type="ECO:0000256" key="5">
    <source>
        <dbReference type="ARBA" id="ARBA00022505"/>
    </source>
</evidence>
<protein>
    <recommendedName>
        <fullName evidence="11">Molybdopterin molybdenumtransferase</fullName>
        <ecNumber evidence="11">2.10.1.1</ecNumber>
    </recommendedName>
</protein>
<comment type="caution">
    <text evidence="13">The sequence shown here is derived from an EMBL/GenBank/DDBJ whole genome shotgun (WGS) entry which is preliminary data.</text>
</comment>
<dbReference type="Pfam" id="PF03454">
    <property type="entry name" value="MoeA_C"/>
    <property type="match status" value="1"/>
</dbReference>
<dbReference type="Proteomes" id="UP000545286">
    <property type="component" value="Unassembled WGS sequence"/>
</dbReference>
<keyword evidence="7 11" id="KW-0479">Metal-binding</keyword>
<keyword evidence="9 11" id="KW-0501">Molybdenum cofactor biosynthesis</keyword>
<dbReference type="Gene3D" id="3.90.105.10">
    <property type="entry name" value="Molybdopterin biosynthesis moea protein, domain 2"/>
    <property type="match status" value="1"/>
</dbReference>
<dbReference type="SUPFAM" id="SSF63882">
    <property type="entry name" value="MoeA N-terminal region -like"/>
    <property type="match status" value="1"/>
</dbReference>
<accession>A0A7W4ULE4</accession>
<dbReference type="InterPro" id="IPR038987">
    <property type="entry name" value="MoeA-like"/>
</dbReference>
<dbReference type="PANTHER" id="PTHR10192">
    <property type="entry name" value="MOLYBDOPTERIN BIOSYNTHESIS PROTEIN"/>
    <property type="match status" value="1"/>
</dbReference>
<dbReference type="InterPro" id="IPR005110">
    <property type="entry name" value="MoeA_linker/N"/>
</dbReference>
<evidence type="ECO:0000313" key="14">
    <source>
        <dbReference type="Proteomes" id="UP000545286"/>
    </source>
</evidence>
<dbReference type="CDD" id="cd00887">
    <property type="entry name" value="MoeA"/>
    <property type="match status" value="1"/>
</dbReference>
<dbReference type="GO" id="GO:0061599">
    <property type="term" value="F:molybdopterin molybdotransferase activity"/>
    <property type="evidence" value="ECO:0007669"/>
    <property type="project" value="UniProtKB-UniRule"/>
</dbReference>
<dbReference type="RefSeq" id="WP_183622508.1">
    <property type="nucleotide sequence ID" value="NZ_JACHWJ010000001.1"/>
</dbReference>
<dbReference type="NCBIfam" id="NF045515">
    <property type="entry name" value="Glp_gephyrin"/>
    <property type="match status" value="1"/>
</dbReference>
<dbReference type="SMART" id="SM00852">
    <property type="entry name" value="MoCF_biosynth"/>
    <property type="match status" value="1"/>
</dbReference>
<organism evidence="13 14">
    <name type="scientific">Pseudoclavibacter helvolus</name>
    <dbReference type="NCBI Taxonomy" id="255205"/>
    <lineage>
        <taxon>Bacteria</taxon>
        <taxon>Bacillati</taxon>
        <taxon>Actinomycetota</taxon>
        <taxon>Actinomycetes</taxon>
        <taxon>Micrococcales</taxon>
        <taxon>Microbacteriaceae</taxon>
        <taxon>Pseudoclavibacter</taxon>
    </lineage>
</organism>
<evidence type="ECO:0000259" key="12">
    <source>
        <dbReference type="SMART" id="SM00852"/>
    </source>
</evidence>
<evidence type="ECO:0000256" key="7">
    <source>
        <dbReference type="ARBA" id="ARBA00022723"/>
    </source>
</evidence>
<dbReference type="GO" id="GO:0006777">
    <property type="term" value="P:Mo-molybdopterin cofactor biosynthetic process"/>
    <property type="evidence" value="ECO:0007669"/>
    <property type="project" value="UniProtKB-UniRule"/>
</dbReference>
<evidence type="ECO:0000313" key="13">
    <source>
        <dbReference type="EMBL" id="MBB2956114.1"/>
    </source>
</evidence>
<dbReference type="InterPro" id="IPR001453">
    <property type="entry name" value="MoaB/Mog_dom"/>
</dbReference>
<evidence type="ECO:0000256" key="2">
    <source>
        <dbReference type="ARBA" id="ARBA00002901"/>
    </source>
</evidence>
<comment type="function">
    <text evidence="2 11">Catalyzes the insertion of molybdate into adenylated molybdopterin with the concomitant release of AMP.</text>
</comment>
<dbReference type="EC" id="2.10.1.1" evidence="11"/>
<comment type="similarity">
    <text evidence="4 11">Belongs to the MoeA family.</text>
</comment>
<dbReference type="GO" id="GO:0046872">
    <property type="term" value="F:metal ion binding"/>
    <property type="evidence" value="ECO:0007669"/>
    <property type="project" value="UniProtKB-UniRule"/>
</dbReference>
<evidence type="ECO:0000256" key="6">
    <source>
        <dbReference type="ARBA" id="ARBA00022679"/>
    </source>
</evidence>
<dbReference type="SUPFAM" id="SSF53218">
    <property type="entry name" value="Molybdenum cofactor biosynthesis proteins"/>
    <property type="match status" value="1"/>
</dbReference>
<evidence type="ECO:0000256" key="4">
    <source>
        <dbReference type="ARBA" id="ARBA00010763"/>
    </source>
</evidence>
<keyword evidence="8 11" id="KW-0460">Magnesium</keyword>
<dbReference type="EMBL" id="JACHWJ010000001">
    <property type="protein sequence ID" value="MBB2956114.1"/>
    <property type="molecule type" value="Genomic_DNA"/>
</dbReference>
<dbReference type="InterPro" id="IPR036688">
    <property type="entry name" value="MoeA_C_domain_IV_sf"/>
</dbReference>
<dbReference type="FunFam" id="3.40.980.10:FF:000004">
    <property type="entry name" value="Molybdopterin molybdenumtransferase"/>
    <property type="match status" value="1"/>
</dbReference>
<dbReference type="Pfam" id="PF00994">
    <property type="entry name" value="MoCF_biosynth"/>
    <property type="match status" value="1"/>
</dbReference>
<dbReference type="Gene3D" id="2.40.340.10">
    <property type="entry name" value="MoeA, C-terminal, domain IV"/>
    <property type="match status" value="1"/>
</dbReference>
<dbReference type="UniPathway" id="UPA00344"/>
<sequence>MIEVEAQLADVLAATVPLPSDTVPLAAAHGRVIAETVTTRYALPPWTNSAMDGYAVRAADVAAASKEMPVALDVIADLPAGTSADPRILAGQAARIMTGAPVPADADAIVPVEATDGGEERVIISAPATPGVHIRRAGEDRQPGDPLVSAGSRASAEALSALASAGYGTIAVSRRPRLAVIATGSELVAPGEPLARGQIPDSNSLLISSLAVENGAELVDVVRVSDEVSELDAALRSLAKRCDVIVLTGGVSMGAYDPVKELLSPDGQVHFSKVAMQPGKPQGFGRLAEPWVADDELGPLVFGLPGNPVSAWVSFLVFVRPCLRALQGASTVEDPRLSARAEIDWRTPPGRRQYLPARIRTTDAGVTVSPAAARGSGSHLVGSLADANGYAIVDASVERVYEGDVVQVVRLVSDVDARL</sequence>
<dbReference type="NCBIfam" id="TIGR00177">
    <property type="entry name" value="molyb_syn"/>
    <property type="match status" value="1"/>
</dbReference>
<comment type="pathway">
    <text evidence="3 11">Cofactor biosynthesis; molybdopterin biosynthesis.</text>
</comment>
<name>A0A7W4ULE4_9MICO</name>
<dbReference type="InterPro" id="IPR036425">
    <property type="entry name" value="MoaB/Mog-like_dom_sf"/>
</dbReference>
<dbReference type="GO" id="GO:0005829">
    <property type="term" value="C:cytosol"/>
    <property type="evidence" value="ECO:0007669"/>
    <property type="project" value="TreeGrafter"/>
</dbReference>
<dbReference type="AlphaFoldDB" id="A0A7W4ULE4"/>
<dbReference type="InterPro" id="IPR005111">
    <property type="entry name" value="MoeA_C_domain_IV"/>
</dbReference>
<dbReference type="Gene3D" id="3.40.980.10">
    <property type="entry name" value="MoaB/Mog-like domain"/>
    <property type="match status" value="1"/>
</dbReference>
<evidence type="ECO:0000256" key="8">
    <source>
        <dbReference type="ARBA" id="ARBA00022842"/>
    </source>
</evidence>